<dbReference type="Pfam" id="PF00098">
    <property type="entry name" value="zf-CCHC"/>
    <property type="match status" value="1"/>
</dbReference>
<dbReference type="GO" id="GO:0008270">
    <property type="term" value="F:zinc ion binding"/>
    <property type="evidence" value="ECO:0007669"/>
    <property type="project" value="UniProtKB-KW"/>
</dbReference>
<protein>
    <recommendedName>
        <fullName evidence="2">CCHC-type domain-containing protein</fullName>
    </recommendedName>
</protein>
<dbReference type="SMART" id="SM00343">
    <property type="entry name" value="ZnF_C2HC"/>
    <property type="match status" value="1"/>
</dbReference>
<keyword evidence="1" id="KW-0479">Metal-binding</keyword>
<feature type="domain" description="CCHC-type" evidence="2">
    <location>
        <begin position="141"/>
        <end position="157"/>
    </location>
</feature>
<dbReference type="InterPro" id="IPR001878">
    <property type="entry name" value="Znf_CCHC"/>
</dbReference>
<dbReference type="PROSITE" id="PS50158">
    <property type="entry name" value="ZF_CCHC"/>
    <property type="match status" value="1"/>
</dbReference>
<dbReference type="AlphaFoldDB" id="A0AAN7IWX1"/>
<dbReference type="SUPFAM" id="SSF57756">
    <property type="entry name" value="Retrovirus zinc finger-like domains"/>
    <property type="match status" value="1"/>
</dbReference>
<keyword evidence="1" id="KW-0862">Zinc</keyword>
<reference evidence="3 4" key="1">
    <citation type="journal article" date="2023" name="G3 (Bethesda)">
        <title>A haplotype-resolved chromosome-scale genome for Quercus rubra L. provides insights into the genetics of adaptive traits for red oak species.</title>
        <authorList>
            <person name="Kapoor B."/>
            <person name="Jenkins J."/>
            <person name="Schmutz J."/>
            <person name="Zhebentyayeva T."/>
            <person name="Kuelheim C."/>
            <person name="Coggeshall M."/>
            <person name="Heim C."/>
            <person name="Lasky J.R."/>
            <person name="Leites L."/>
            <person name="Islam-Faridi N."/>
            <person name="Romero-Severson J."/>
            <person name="DeLeo V.L."/>
            <person name="Lucas S.M."/>
            <person name="Lazic D."/>
            <person name="Gailing O."/>
            <person name="Carlson J."/>
            <person name="Staton M."/>
        </authorList>
    </citation>
    <scope>NUCLEOTIDE SEQUENCE [LARGE SCALE GENOMIC DNA]</scope>
    <source>
        <strain evidence="3">Pseudo-F2</strain>
    </source>
</reference>
<dbReference type="Gene3D" id="4.10.60.10">
    <property type="entry name" value="Zinc finger, CCHC-type"/>
    <property type="match status" value="1"/>
</dbReference>
<keyword evidence="4" id="KW-1185">Reference proteome</keyword>
<dbReference type="Proteomes" id="UP001324115">
    <property type="component" value="Unassembled WGS sequence"/>
</dbReference>
<accession>A0AAN7IWX1</accession>
<dbReference type="InterPro" id="IPR036875">
    <property type="entry name" value="Znf_CCHC_sf"/>
</dbReference>
<evidence type="ECO:0000313" key="4">
    <source>
        <dbReference type="Proteomes" id="UP001324115"/>
    </source>
</evidence>
<evidence type="ECO:0000313" key="3">
    <source>
        <dbReference type="EMBL" id="KAK4597218.1"/>
    </source>
</evidence>
<dbReference type="Pfam" id="PF03732">
    <property type="entry name" value="Retrotrans_gag"/>
    <property type="match status" value="1"/>
</dbReference>
<dbReference type="EMBL" id="JAXUIC010000003">
    <property type="protein sequence ID" value="KAK4597218.1"/>
    <property type="molecule type" value="Genomic_DNA"/>
</dbReference>
<evidence type="ECO:0000259" key="2">
    <source>
        <dbReference type="PROSITE" id="PS50158"/>
    </source>
</evidence>
<dbReference type="PANTHER" id="PTHR35046:SF26">
    <property type="entry name" value="RNA-DIRECTED DNA POLYMERASE"/>
    <property type="match status" value="1"/>
</dbReference>
<comment type="caution">
    <text evidence="3">The sequence shown here is derived from an EMBL/GenBank/DDBJ whole genome shotgun (WGS) entry which is preliminary data.</text>
</comment>
<gene>
    <name evidence="3" type="ORF">RGQ29_014979</name>
</gene>
<organism evidence="3 4">
    <name type="scientific">Quercus rubra</name>
    <name type="common">Northern red oak</name>
    <name type="synonym">Quercus borealis</name>
    <dbReference type="NCBI Taxonomy" id="3512"/>
    <lineage>
        <taxon>Eukaryota</taxon>
        <taxon>Viridiplantae</taxon>
        <taxon>Streptophyta</taxon>
        <taxon>Embryophyta</taxon>
        <taxon>Tracheophyta</taxon>
        <taxon>Spermatophyta</taxon>
        <taxon>Magnoliopsida</taxon>
        <taxon>eudicotyledons</taxon>
        <taxon>Gunneridae</taxon>
        <taxon>Pentapetalae</taxon>
        <taxon>rosids</taxon>
        <taxon>fabids</taxon>
        <taxon>Fagales</taxon>
        <taxon>Fagaceae</taxon>
        <taxon>Quercus</taxon>
    </lineage>
</organism>
<dbReference type="InterPro" id="IPR005162">
    <property type="entry name" value="Retrotrans_gag_dom"/>
</dbReference>
<name>A0AAN7IWX1_QUERU</name>
<sequence>MKVKLREKYMPANYRDKLCEQLSNLKQSSISVAEYMQKFDEIKTRSQVAKKPCQTLAGFKTDLRPDIQREMLRQPVYNVEHAFQVALDMEEYLRDPITRKNGCQTEETAFKKYFELKASTNLDDSKGKLVMPNNSNGREAKCFKCGEVGHMSFQCPKKTSLLIEMRRMHLIMELLLWMTWRRMKWILLFYL</sequence>
<keyword evidence="1" id="KW-0863">Zinc-finger</keyword>
<proteinExistence type="predicted"/>
<dbReference type="GO" id="GO:0003676">
    <property type="term" value="F:nucleic acid binding"/>
    <property type="evidence" value="ECO:0007669"/>
    <property type="project" value="InterPro"/>
</dbReference>
<evidence type="ECO:0000256" key="1">
    <source>
        <dbReference type="PROSITE-ProRule" id="PRU00047"/>
    </source>
</evidence>
<dbReference type="PANTHER" id="PTHR35046">
    <property type="entry name" value="ZINC KNUCKLE (CCHC-TYPE) FAMILY PROTEIN"/>
    <property type="match status" value="1"/>
</dbReference>